<comment type="caution">
    <text evidence="1">The sequence shown here is derived from an EMBL/GenBank/DDBJ whole genome shotgun (WGS) entry which is preliminary data.</text>
</comment>
<name>A0A3A2Z222_9EURO</name>
<dbReference type="Proteomes" id="UP000266188">
    <property type="component" value="Unassembled WGS sequence"/>
</dbReference>
<organism evidence="1 2">
    <name type="scientific">Aspergillus sclerotialis</name>
    <dbReference type="NCBI Taxonomy" id="2070753"/>
    <lineage>
        <taxon>Eukaryota</taxon>
        <taxon>Fungi</taxon>
        <taxon>Dikarya</taxon>
        <taxon>Ascomycota</taxon>
        <taxon>Pezizomycotina</taxon>
        <taxon>Eurotiomycetes</taxon>
        <taxon>Eurotiomycetidae</taxon>
        <taxon>Eurotiales</taxon>
        <taxon>Aspergillaceae</taxon>
        <taxon>Aspergillus</taxon>
        <taxon>Aspergillus subgen. Polypaecilum</taxon>
    </lineage>
</organism>
<feature type="non-terminal residue" evidence="1">
    <location>
        <position position="113"/>
    </location>
</feature>
<proteinExistence type="predicted"/>
<dbReference type="AlphaFoldDB" id="A0A3A2Z222"/>
<sequence>MEGCRGADLYASKRESRRAAGACEECGDEHRDVKGEISAEVHSSTLNVRELGCGDDPKEKFSLNISADIQVARGAGRMSFTTVELLKDQRNGKCSRFDDRRRTVRPDERLWWV</sequence>
<accession>A0A3A2Z222</accession>
<gene>
    <name evidence="1" type="ORF">PHISCL_10574</name>
</gene>
<evidence type="ECO:0000313" key="1">
    <source>
        <dbReference type="EMBL" id="RJE17089.1"/>
    </source>
</evidence>
<dbReference type="EMBL" id="MVGC01001647">
    <property type="protein sequence ID" value="RJE17089.1"/>
    <property type="molecule type" value="Genomic_DNA"/>
</dbReference>
<evidence type="ECO:0000313" key="2">
    <source>
        <dbReference type="Proteomes" id="UP000266188"/>
    </source>
</evidence>
<keyword evidence="2" id="KW-1185">Reference proteome</keyword>
<protein>
    <submittedName>
        <fullName evidence="1">Uncharacterized protein</fullName>
    </submittedName>
</protein>
<reference evidence="2" key="1">
    <citation type="submission" date="2017-02" db="EMBL/GenBank/DDBJ databases">
        <authorList>
            <person name="Tafer H."/>
            <person name="Lopandic K."/>
        </authorList>
    </citation>
    <scope>NUCLEOTIDE SEQUENCE [LARGE SCALE GENOMIC DNA]</scope>
    <source>
        <strain evidence="2">CBS 366.77</strain>
    </source>
</reference>